<dbReference type="Pfam" id="PF01026">
    <property type="entry name" value="TatD_DNase"/>
    <property type="match status" value="1"/>
</dbReference>
<proteinExistence type="predicted"/>
<dbReference type="GO" id="GO:0046872">
    <property type="term" value="F:metal ion binding"/>
    <property type="evidence" value="ECO:0007669"/>
    <property type="project" value="UniProtKB-KW"/>
</dbReference>
<dbReference type="Gene3D" id="3.20.20.140">
    <property type="entry name" value="Metal-dependent hydrolases"/>
    <property type="match status" value="1"/>
</dbReference>
<evidence type="ECO:0000313" key="4">
    <source>
        <dbReference type="EMBL" id="NCN65670.1"/>
    </source>
</evidence>
<evidence type="ECO:0000313" key="5">
    <source>
        <dbReference type="EMBL" id="NCS91650.1"/>
    </source>
</evidence>
<dbReference type="EMBL" id="JAACQH010000096">
    <property type="protein sequence ID" value="NCS91650.1"/>
    <property type="molecule type" value="Genomic_DNA"/>
</dbReference>
<keyword evidence="1 3" id="KW-0479">Metal-binding</keyword>
<dbReference type="Proteomes" id="UP000768163">
    <property type="component" value="Unassembled WGS sequence"/>
</dbReference>
<evidence type="ECO:0000256" key="3">
    <source>
        <dbReference type="PIRSR" id="PIRSR005902-1"/>
    </source>
</evidence>
<dbReference type="PANTHER" id="PTHR46124:SF2">
    <property type="entry name" value="D-AMINOACYL-TRNA DEACYLASE"/>
    <property type="match status" value="1"/>
</dbReference>
<feature type="binding site" evidence="3">
    <location>
        <position position="5"/>
    </location>
    <ligand>
        <name>a divalent metal cation</name>
        <dbReference type="ChEBI" id="CHEBI:60240"/>
        <label>1</label>
    </ligand>
</feature>
<dbReference type="InterPro" id="IPR015991">
    <property type="entry name" value="TatD/YcfH-like"/>
</dbReference>
<dbReference type="PROSITE" id="PS01137">
    <property type="entry name" value="TATD_1"/>
    <property type="match status" value="1"/>
</dbReference>
<sequence>MFDAHCHLDFSWFDSDRDDVVNRAYDEGIGIITCAVDVEGINKTLNFSNKFSQSKRFFMTFGIPPTNFDENKIKEFVNIVETHKDKIIGLGEIGLDYYWIKDENAKENQRRNFKNFIELSKKLNKKMIIHSRNAEKDVVEILKESGSKAMLHCFSGSIEQASEAIDFGCIISVPTSAYYSKERQKMLAQIPTEYLVTETDAPFLSPFPKVRNEPFNIKYLIQKIAEIKNLGVQKVSDITEENLKNFFKF</sequence>
<accession>A0A8J8CF46</accession>
<dbReference type="SUPFAM" id="SSF51556">
    <property type="entry name" value="Metallo-dependent hydrolases"/>
    <property type="match status" value="1"/>
</dbReference>
<feature type="binding site" evidence="3">
    <location>
        <position position="7"/>
    </location>
    <ligand>
        <name>a divalent metal cation</name>
        <dbReference type="ChEBI" id="CHEBI:60240"/>
        <label>1</label>
    </ligand>
</feature>
<dbReference type="AlphaFoldDB" id="A0A8J8CF46"/>
<evidence type="ECO:0000256" key="1">
    <source>
        <dbReference type="ARBA" id="ARBA00022723"/>
    </source>
</evidence>
<feature type="binding site" evidence="3">
    <location>
        <position position="92"/>
    </location>
    <ligand>
        <name>a divalent metal cation</name>
        <dbReference type="ChEBI" id="CHEBI:60240"/>
        <label>1</label>
    </ligand>
</feature>
<feature type="binding site" evidence="3">
    <location>
        <position position="152"/>
    </location>
    <ligand>
        <name>a divalent metal cation</name>
        <dbReference type="ChEBI" id="CHEBI:60240"/>
        <label>2</label>
    </ligand>
</feature>
<feature type="binding site" evidence="3">
    <location>
        <position position="200"/>
    </location>
    <ligand>
        <name>a divalent metal cation</name>
        <dbReference type="ChEBI" id="CHEBI:60240"/>
        <label>1</label>
    </ligand>
</feature>
<organism evidence="4 6">
    <name type="scientific">Candidatus Altarchaeum hamiconexum</name>
    <dbReference type="NCBI Taxonomy" id="1803513"/>
    <lineage>
        <taxon>Archaea</taxon>
        <taxon>Candidatus Altarchaeota</taxon>
        <taxon>Candidatus Altiarchaeia</taxon>
        <taxon>Candidatus Altarchaeales</taxon>
        <taxon>Candidatus Altarchaeaceae</taxon>
        <taxon>Candidatus Altarchaeum</taxon>
    </lineage>
</organism>
<gene>
    <name evidence="5" type="ORF">GW779_04470</name>
    <name evidence="4" type="ORF">GW910_06410</name>
</gene>
<reference evidence="4" key="1">
    <citation type="submission" date="2019-11" db="EMBL/GenBank/DDBJ databases">
        <title>Lipid analysis of CO2-rich subsurface aquifers suggests an autotrophy-based deep biosphere with lysolipids enriched in CPR bacteria.</title>
        <authorList>
            <person name="Probst A.J."/>
            <person name="Elling F.J."/>
            <person name="Castelle C.J."/>
            <person name="Zhu Q."/>
            <person name="Elvert M."/>
            <person name="Birarda G."/>
            <person name="Holman H.-Y."/>
            <person name="Lane K.R."/>
            <person name="Ladd B."/>
            <person name="Ryan M.C."/>
            <person name="Woyke T."/>
            <person name="Hinrichs K.-U."/>
            <person name="Banfield J.F."/>
        </authorList>
    </citation>
    <scope>NUCLEOTIDE SEQUENCE</scope>
    <source>
        <strain evidence="4">CG_2015-01_33_1645</strain>
        <strain evidence="5">CG_2015-04_33_537</strain>
    </source>
</reference>
<name>A0A8J8CF46_9ARCH</name>
<dbReference type="PIRSF" id="PIRSF005902">
    <property type="entry name" value="DNase_TatD"/>
    <property type="match status" value="1"/>
</dbReference>
<dbReference type="InterPro" id="IPR032466">
    <property type="entry name" value="Metal_Hydrolase"/>
</dbReference>
<feature type="binding site" evidence="3">
    <location>
        <position position="130"/>
    </location>
    <ligand>
        <name>a divalent metal cation</name>
        <dbReference type="ChEBI" id="CHEBI:60240"/>
        <label>2</label>
    </ligand>
</feature>
<dbReference type="NCBIfam" id="TIGR00010">
    <property type="entry name" value="YchF/TatD family DNA exonuclease"/>
    <property type="match status" value="1"/>
</dbReference>
<dbReference type="PANTHER" id="PTHR46124">
    <property type="entry name" value="D-AMINOACYL-TRNA DEACYLASE"/>
    <property type="match status" value="1"/>
</dbReference>
<dbReference type="GO" id="GO:0016788">
    <property type="term" value="F:hydrolase activity, acting on ester bonds"/>
    <property type="evidence" value="ECO:0007669"/>
    <property type="project" value="InterPro"/>
</dbReference>
<dbReference type="InterPro" id="IPR018228">
    <property type="entry name" value="DNase_TatD-rel_CS"/>
</dbReference>
<dbReference type="InterPro" id="IPR001130">
    <property type="entry name" value="TatD-like"/>
</dbReference>
<dbReference type="Proteomes" id="UP000738826">
    <property type="component" value="Unassembled WGS sequence"/>
</dbReference>
<comment type="caution">
    <text evidence="4">The sequence shown here is derived from an EMBL/GenBank/DDBJ whole genome shotgun (WGS) entry which is preliminary data.</text>
</comment>
<evidence type="ECO:0000313" key="6">
    <source>
        <dbReference type="Proteomes" id="UP000768163"/>
    </source>
</evidence>
<dbReference type="EMBL" id="JAACVF010000195">
    <property type="protein sequence ID" value="NCN65670.1"/>
    <property type="molecule type" value="Genomic_DNA"/>
</dbReference>
<evidence type="ECO:0000256" key="2">
    <source>
        <dbReference type="ARBA" id="ARBA00022801"/>
    </source>
</evidence>
<dbReference type="CDD" id="cd01310">
    <property type="entry name" value="TatD_DNAse"/>
    <property type="match status" value="1"/>
</dbReference>
<protein>
    <submittedName>
        <fullName evidence="4">TatD family hydrolase</fullName>
    </submittedName>
</protein>
<dbReference type="GO" id="GO:0004536">
    <property type="term" value="F:DNA nuclease activity"/>
    <property type="evidence" value="ECO:0007669"/>
    <property type="project" value="InterPro"/>
</dbReference>
<keyword evidence="2 4" id="KW-0378">Hydrolase</keyword>